<dbReference type="Proteomes" id="UP000184536">
    <property type="component" value="Unassembled WGS sequence"/>
</dbReference>
<sequence>MDITSMFTVGAVLSLGIGAGVTFYYYRKRNIEKFFNQVYEQTKQVPKQKKNSFLLLMFKETLSASAKKSDPSSFAGKFQNPKYLDIQLVQMSQILKDSSKVQDKIIKRALNLLSQYQAWEKAKMAEDKKVVESKAS</sequence>
<keyword evidence="1" id="KW-1133">Transmembrane helix</keyword>
<feature type="transmembrane region" description="Helical" evidence="1">
    <location>
        <begin position="6"/>
        <end position="26"/>
    </location>
</feature>
<dbReference type="EMBL" id="FQZV01000033">
    <property type="protein sequence ID" value="SHJ64898.1"/>
    <property type="molecule type" value="Genomic_DNA"/>
</dbReference>
<organism evidence="2 3">
    <name type="scientific">Geosporobacter subterraneus DSM 17957</name>
    <dbReference type="NCBI Taxonomy" id="1121919"/>
    <lineage>
        <taxon>Bacteria</taxon>
        <taxon>Bacillati</taxon>
        <taxon>Bacillota</taxon>
        <taxon>Clostridia</taxon>
        <taxon>Peptostreptococcales</taxon>
        <taxon>Thermotaleaceae</taxon>
        <taxon>Geosporobacter</taxon>
    </lineage>
</organism>
<dbReference type="OrthoDB" id="1954039at2"/>
<keyword evidence="1" id="KW-0472">Membrane</keyword>
<evidence type="ECO:0000256" key="1">
    <source>
        <dbReference type="SAM" id="Phobius"/>
    </source>
</evidence>
<proteinExistence type="predicted"/>
<dbReference type="AlphaFoldDB" id="A0A1M6L142"/>
<accession>A0A1M6L142</accession>
<gene>
    <name evidence="2" type="ORF">SAMN02745975_02556</name>
</gene>
<keyword evidence="1" id="KW-0812">Transmembrane</keyword>
<keyword evidence="3" id="KW-1185">Reference proteome</keyword>
<evidence type="ECO:0000313" key="3">
    <source>
        <dbReference type="Proteomes" id="UP000184536"/>
    </source>
</evidence>
<protein>
    <submittedName>
        <fullName evidence="2">Uncharacterized protein</fullName>
    </submittedName>
</protein>
<dbReference type="RefSeq" id="WP_110941657.1">
    <property type="nucleotide sequence ID" value="NZ_FQZV01000033.1"/>
</dbReference>
<evidence type="ECO:0000313" key="2">
    <source>
        <dbReference type="EMBL" id="SHJ64898.1"/>
    </source>
</evidence>
<reference evidence="3" key="1">
    <citation type="submission" date="2016-11" db="EMBL/GenBank/DDBJ databases">
        <authorList>
            <person name="Varghese N."/>
            <person name="Submissions S."/>
        </authorList>
    </citation>
    <scope>NUCLEOTIDE SEQUENCE [LARGE SCALE GENOMIC DNA]</scope>
    <source>
        <strain evidence="3">DSM 17957</strain>
    </source>
</reference>
<name>A0A1M6L142_9FIRM</name>